<dbReference type="PROSITE" id="PS51406">
    <property type="entry name" value="FIBRINOGEN_C_2"/>
    <property type="match status" value="1"/>
</dbReference>
<dbReference type="SUPFAM" id="SSF56496">
    <property type="entry name" value="Fibrinogen C-terminal domain-like"/>
    <property type="match status" value="1"/>
</dbReference>
<evidence type="ECO:0000256" key="4">
    <source>
        <dbReference type="SAM" id="SignalP"/>
    </source>
</evidence>
<feature type="domain" description="Fibrinogen C-terminal" evidence="5">
    <location>
        <begin position="349"/>
        <end position="575"/>
    </location>
</feature>
<name>A0AAW3MVP2_9BURK</name>
<dbReference type="PANTHER" id="PTHR19143:SF444">
    <property type="entry name" value="PROTEIN SCABROUS"/>
    <property type="match status" value="1"/>
</dbReference>
<reference evidence="6 7" key="1">
    <citation type="submission" date="2015-11" db="EMBL/GenBank/DDBJ databases">
        <title>Expanding the genomic diversity of Burkholderia species for the development of highly accurate diagnostics.</title>
        <authorList>
            <person name="Sahl J."/>
            <person name="Keim P."/>
            <person name="Wagner D."/>
        </authorList>
    </citation>
    <scope>NUCLEOTIDE SEQUENCE [LARGE SCALE GENOMIC DNA]</scope>
    <source>
        <strain evidence="6 7">MSMB1808WGS</strain>
    </source>
</reference>
<proteinExistence type="predicted"/>
<dbReference type="InterPro" id="IPR036056">
    <property type="entry name" value="Fibrinogen-like_C"/>
</dbReference>
<evidence type="ECO:0000256" key="3">
    <source>
        <dbReference type="ARBA" id="ARBA00023157"/>
    </source>
</evidence>
<dbReference type="SUPFAM" id="SSF49313">
    <property type="entry name" value="Cadherin-like"/>
    <property type="match status" value="2"/>
</dbReference>
<keyword evidence="2" id="KW-0964">Secreted</keyword>
<dbReference type="SMART" id="SM00186">
    <property type="entry name" value="FBG"/>
    <property type="match status" value="1"/>
</dbReference>
<dbReference type="GO" id="GO:0016020">
    <property type="term" value="C:membrane"/>
    <property type="evidence" value="ECO:0007669"/>
    <property type="project" value="InterPro"/>
</dbReference>
<dbReference type="InterPro" id="IPR014716">
    <property type="entry name" value="Fibrinogen_a/b/g_C_1"/>
</dbReference>
<dbReference type="AlphaFoldDB" id="A0AAW3MVP2"/>
<dbReference type="CDD" id="cd00087">
    <property type="entry name" value="FReD"/>
    <property type="match status" value="1"/>
</dbReference>
<dbReference type="GO" id="GO:0005509">
    <property type="term" value="F:calcium ion binding"/>
    <property type="evidence" value="ECO:0007669"/>
    <property type="project" value="InterPro"/>
</dbReference>
<dbReference type="InterPro" id="IPR002181">
    <property type="entry name" value="Fibrinogen_a/b/g_C_dom"/>
</dbReference>
<dbReference type="InterPro" id="IPR013783">
    <property type="entry name" value="Ig-like_fold"/>
</dbReference>
<dbReference type="PANTHER" id="PTHR19143">
    <property type="entry name" value="FIBRINOGEN/TENASCIN/ANGIOPOEITIN"/>
    <property type="match status" value="1"/>
</dbReference>
<dbReference type="InterPro" id="IPR020837">
    <property type="entry name" value="Fibrinogen_CS"/>
</dbReference>
<keyword evidence="3" id="KW-1015">Disulfide bond</keyword>
<dbReference type="GO" id="GO:0005615">
    <property type="term" value="C:extracellular space"/>
    <property type="evidence" value="ECO:0007669"/>
    <property type="project" value="TreeGrafter"/>
</dbReference>
<feature type="signal peptide" evidence="4">
    <location>
        <begin position="1"/>
        <end position="33"/>
    </location>
</feature>
<keyword evidence="7" id="KW-1185">Reference proteome</keyword>
<evidence type="ECO:0000259" key="5">
    <source>
        <dbReference type="PROSITE" id="PS51406"/>
    </source>
</evidence>
<accession>A0AAW3MVP2</accession>
<dbReference type="Gene3D" id="2.60.40.10">
    <property type="entry name" value="Immunoglobulins"/>
    <property type="match status" value="3"/>
</dbReference>
<evidence type="ECO:0000313" key="6">
    <source>
        <dbReference type="EMBL" id="KVP98008.1"/>
    </source>
</evidence>
<evidence type="ECO:0000256" key="1">
    <source>
        <dbReference type="ARBA" id="ARBA00004498"/>
    </source>
</evidence>
<feature type="chain" id="PRO_5043968926" description="Fibrinogen C-terminal domain-containing protein" evidence="4">
    <location>
        <begin position="34"/>
        <end position="575"/>
    </location>
</feature>
<dbReference type="InterPro" id="IPR015919">
    <property type="entry name" value="Cadherin-like_sf"/>
</dbReference>
<dbReference type="InterPro" id="IPR050373">
    <property type="entry name" value="Fibrinogen_C-term_domain"/>
</dbReference>
<keyword evidence="4" id="KW-0732">Signal</keyword>
<dbReference type="Pfam" id="PF05345">
    <property type="entry name" value="He_PIG"/>
    <property type="match status" value="3"/>
</dbReference>
<keyword evidence="2" id="KW-0272">Extracellular matrix</keyword>
<evidence type="ECO:0000313" key="7">
    <source>
        <dbReference type="Proteomes" id="UP000056453"/>
    </source>
</evidence>
<dbReference type="NCBIfam" id="NF040941">
    <property type="entry name" value="GGGWT_bact"/>
    <property type="match status" value="1"/>
</dbReference>
<evidence type="ECO:0000256" key="2">
    <source>
        <dbReference type="ARBA" id="ARBA00022530"/>
    </source>
</evidence>
<comment type="subcellular location">
    <subcellularLocation>
        <location evidence="1">Secreted</location>
        <location evidence="1">Extracellular space</location>
        <location evidence="1">Extracellular matrix</location>
    </subcellularLocation>
</comment>
<dbReference type="EMBL" id="LPBJ01000047">
    <property type="protein sequence ID" value="KVP98008.1"/>
    <property type="molecule type" value="Genomic_DNA"/>
</dbReference>
<dbReference type="PROSITE" id="PS00514">
    <property type="entry name" value="FIBRINOGEN_C_1"/>
    <property type="match status" value="1"/>
</dbReference>
<dbReference type="Pfam" id="PF00147">
    <property type="entry name" value="Fibrinogen_C"/>
    <property type="match status" value="1"/>
</dbReference>
<sequence>MKLYETNLPEIAFIMKKTLLAALLAAGSASALASQFYVVVPVPSRTATAGNILVTLNPYGLPGAVVGRAYAGFDFNSVLQVKGDPSFSPAAVRWSLVGGALPAGLALDTNGKLTGMPTAAGTSSFQVMASYKTKAGQLGYQVVVGEVNVGLSTATLPTGVQGASYFYDLKPRLVVTGDPAFNANDATWSLISGALPAGLHLNADGTITGVPTVEGTHPFTVQASYLNKSGQQAYAVIVGAISVSLGTITPPTGVVGQAYSVLDLKPSVTIQGDAAYAGGGAGVTWSLAGGTLPAGLALDASTGVIAGTPTARGTGAVQVKADYKGKSATQSLTISLSDSVKQFSGYRAWSDGTYAKSCKEYRNGKAGYLYQGTTGDGIYRIDVDGAGALAPVDVLCDMTTSGGGWTVFQNRYNGAVDFYRTWVEYANGFGSAATEYWLGNDRIAVLTAGGSSLRIELARTNGETGYAQYSAFTVSSASDRYRLYAAGYSGTVGDSFASAQSGYQFSTKDGDNDIWPDNCAVAFTGAWWYQKCHSSNLNGAYLYGPHASYADGMEWASWTGAYESMAKTSMKLREN</sequence>
<organism evidence="6 7">
    <name type="scientific">Burkholderia ubonensis</name>
    <dbReference type="NCBI Taxonomy" id="101571"/>
    <lineage>
        <taxon>Bacteria</taxon>
        <taxon>Pseudomonadati</taxon>
        <taxon>Pseudomonadota</taxon>
        <taxon>Betaproteobacteria</taxon>
        <taxon>Burkholderiales</taxon>
        <taxon>Burkholderiaceae</taxon>
        <taxon>Burkholderia</taxon>
        <taxon>Burkholderia cepacia complex</taxon>
    </lineage>
</organism>
<gene>
    <name evidence="6" type="ORF">WJ96_05405</name>
</gene>
<dbReference type="Gene3D" id="3.90.215.10">
    <property type="entry name" value="Gamma Fibrinogen, chain A, domain 1"/>
    <property type="match status" value="1"/>
</dbReference>
<dbReference type="Proteomes" id="UP000056453">
    <property type="component" value="Unassembled WGS sequence"/>
</dbReference>
<comment type="caution">
    <text evidence="6">The sequence shown here is derived from an EMBL/GenBank/DDBJ whole genome shotgun (WGS) entry which is preliminary data.</text>
</comment>
<protein>
    <recommendedName>
        <fullName evidence="5">Fibrinogen C-terminal domain-containing protein</fullName>
    </recommendedName>
</protein>